<gene>
    <name evidence="2" type="ORF">JRO89_XS05G0016000</name>
</gene>
<keyword evidence="3" id="KW-1185">Reference proteome</keyword>
<name>A0ABQ8HZV3_9ROSI</name>
<feature type="region of interest" description="Disordered" evidence="1">
    <location>
        <begin position="54"/>
        <end position="113"/>
    </location>
</feature>
<proteinExistence type="predicted"/>
<sequence length="170" mass="18513">MMQRHMPQDSKYRSRGKMSSKVSSLIICVFLLITIFQFFPRCLSARNLLDIPQTNTENNDQSKGDFELSKPGHAGSATEDDVPPGAVVSRPPSPSMYKVAPSKPTNGGQQVTRTTCNGNQVVTYNGRQTVTRSCNGNQVITSTAANGNVRQTEATAGNQDRSPDWGSDYP</sequence>
<feature type="compositionally biased region" description="Basic and acidic residues" evidence="1">
    <location>
        <begin position="60"/>
        <end position="70"/>
    </location>
</feature>
<dbReference type="EMBL" id="JAFEMO010000005">
    <property type="protein sequence ID" value="KAH7569901.1"/>
    <property type="molecule type" value="Genomic_DNA"/>
</dbReference>
<protein>
    <recommendedName>
        <fullName evidence="4">DUF4124 domain-containing protein</fullName>
    </recommendedName>
</protein>
<reference evidence="2 3" key="1">
    <citation type="submission" date="2021-02" db="EMBL/GenBank/DDBJ databases">
        <title>Plant Genome Project.</title>
        <authorList>
            <person name="Zhang R.-G."/>
        </authorList>
    </citation>
    <scope>NUCLEOTIDE SEQUENCE [LARGE SCALE GENOMIC DNA]</scope>
    <source>
        <tissue evidence="2">Leaves</tissue>
    </source>
</reference>
<comment type="caution">
    <text evidence="2">The sequence shown here is derived from an EMBL/GenBank/DDBJ whole genome shotgun (WGS) entry which is preliminary data.</text>
</comment>
<evidence type="ECO:0000313" key="3">
    <source>
        <dbReference type="Proteomes" id="UP000827721"/>
    </source>
</evidence>
<feature type="compositionally biased region" description="Polar residues" evidence="1">
    <location>
        <begin position="103"/>
        <end position="113"/>
    </location>
</feature>
<evidence type="ECO:0000256" key="1">
    <source>
        <dbReference type="SAM" id="MobiDB-lite"/>
    </source>
</evidence>
<organism evidence="2 3">
    <name type="scientific">Xanthoceras sorbifolium</name>
    <dbReference type="NCBI Taxonomy" id="99658"/>
    <lineage>
        <taxon>Eukaryota</taxon>
        <taxon>Viridiplantae</taxon>
        <taxon>Streptophyta</taxon>
        <taxon>Embryophyta</taxon>
        <taxon>Tracheophyta</taxon>
        <taxon>Spermatophyta</taxon>
        <taxon>Magnoliopsida</taxon>
        <taxon>eudicotyledons</taxon>
        <taxon>Gunneridae</taxon>
        <taxon>Pentapetalae</taxon>
        <taxon>rosids</taxon>
        <taxon>malvids</taxon>
        <taxon>Sapindales</taxon>
        <taxon>Sapindaceae</taxon>
        <taxon>Xanthoceroideae</taxon>
        <taxon>Xanthoceras</taxon>
    </lineage>
</organism>
<evidence type="ECO:0008006" key="4">
    <source>
        <dbReference type="Google" id="ProtNLM"/>
    </source>
</evidence>
<dbReference type="Proteomes" id="UP000827721">
    <property type="component" value="Unassembled WGS sequence"/>
</dbReference>
<feature type="compositionally biased region" description="Polar residues" evidence="1">
    <location>
        <begin position="144"/>
        <end position="160"/>
    </location>
</feature>
<accession>A0ABQ8HZV3</accession>
<feature type="region of interest" description="Disordered" evidence="1">
    <location>
        <begin position="144"/>
        <end position="170"/>
    </location>
</feature>
<evidence type="ECO:0000313" key="2">
    <source>
        <dbReference type="EMBL" id="KAH7569901.1"/>
    </source>
</evidence>